<keyword evidence="5" id="KW-1185">Reference proteome</keyword>
<feature type="non-terminal residue" evidence="4">
    <location>
        <position position="512"/>
    </location>
</feature>
<accession>A0A9P6J2E5</accession>
<dbReference type="GO" id="GO:0072542">
    <property type="term" value="F:protein phosphatase activator activity"/>
    <property type="evidence" value="ECO:0007669"/>
    <property type="project" value="TreeGrafter"/>
</dbReference>
<evidence type="ECO:0000256" key="1">
    <source>
        <dbReference type="ARBA" id="ARBA00004123"/>
    </source>
</evidence>
<dbReference type="GO" id="GO:0030289">
    <property type="term" value="C:protein phosphatase 4 complex"/>
    <property type="evidence" value="ECO:0007669"/>
    <property type="project" value="TreeGrafter"/>
</dbReference>
<dbReference type="OrthoDB" id="27483at2759"/>
<feature type="domain" description="Serine/threonine-protein phosphatase 4 regulatory subunit 3-like central" evidence="3">
    <location>
        <begin position="76"/>
        <end position="273"/>
    </location>
</feature>
<dbReference type="InterPro" id="IPR006887">
    <property type="entry name" value="P4R3-like_central_dom"/>
</dbReference>
<gene>
    <name evidence="4" type="primary">PSY2_1</name>
    <name evidence="4" type="ORF">BGZ65_001315</name>
</gene>
<reference evidence="4" key="1">
    <citation type="journal article" date="2020" name="Fungal Divers.">
        <title>Resolving the Mortierellaceae phylogeny through synthesis of multi-gene phylogenetics and phylogenomics.</title>
        <authorList>
            <person name="Vandepol N."/>
            <person name="Liber J."/>
            <person name="Desiro A."/>
            <person name="Na H."/>
            <person name="Kennedy M."/>
            <person name="Barry K."/>
            <person name="Grigoriev I.V."/>
            <person name="Miller A.N."/>
            <person name="O'Donnell K."/>
            <person name="Stajich J.E."/>
            <person name="Bonito G."/>
        </authorList>
    </citation>
    <scope>NUCLEOTIDE SEQUENCE</scope>
    <source>
        <strain evidence="4">MES-2147</strain>
    </source>
</reference>
<comment type="caution">
    <text evidence="4">The sequence shown here is derived from an EMBL/GenBank/DDBJ whole genome shotgun (WGS) entry which is preliminary data.</text>
</comment>
<dbReference type="InterPro" id="IPR016024">
    <property type="entry name" value="ARM-type_fold"/>
</dbReference>
<dbReference type="PANTHER" id="PTHR23318">
    <property type="entry name" value="ATP SYNTHASE GAMMA-RELATED"/>
    <property type="match status" value="1"/>
</dbReference>
<feature type="domain" description="Serine/threonine-protein phosphatase 4 regulatory subunit 3-like central" evidence="3">
    <location>
        <begin position="280"/>
        <end position="511"/>
    </location>
</feature>
<dbReference type="InterPro" id="IPR011993">
    <property type="entry name" value="PH-like_dom_sf"/>
</dbReference>
<evidence type="ECO:0000313" key="5">
    <source>
        <dbReference type="Proteomes" id="UP000749646"/>
    </source>
</evidence>
<sequence>MLGPTPPPSPPAALIVWSEDDMDYALSFQEADGCTEIWSEINKVMRADDPVNDHVAEDVDNTTLLLNPDICNLKDINDLIKSVQGDVHEKEKLFTFITSNNFIQKLFPIFEMCEDLENLSDLYLLHTIMVGIIHLNDFAIVHILKDDYFLNCVGMLEYEPGVHPKAEHREFLTKRSRFKQIVPMKDPKVEQKIHQVFRLQFLRDRILTRFMNESLCSVLDSLIFFHNTEIINAIHQDRTFLKELFRILDSPTESLERMRDVVRFVQQYCSIAKITMMAALDGDRSIKMAGAEIMLSAMEHDAGLIRSHIVERAVDTSREQVFYVLLSQFLIEEDAGIMIQLSELIRFLLDTNPNMNDNGMPIMIESLANPDPDADKFLDIFYSIYVEMFLSPLMGLTEDMKILDRFLATRCESICYILTFMVRQHCVRGKNYVQSSRIMNQVCILLKNRNQHLRLSALKFFRTCIGLPDNSYHLQLIEHNVIQCVIETLLETGAKNNLVNSLCLEFFEHIRA</sequence>
<dbReference type="AlphaFoldDB" id="A0A9P6J2E5"/>
<evidence type="ECO:0000256" key="2">
    <source>
        <dbReference type="ARBA" id="ARBA00023242"/>
    </source>
</evidence>
<dbReference type="GO" id="GO:0005654">
    <property type="term" value="C:nucleoplasm"/>
    <property type="evidence" value="ECO:0007669"/>
    <property type="project" value="TreeGrafter"/>
</dbReference>
<dbReference type="PANTHER" id="PTHR23318:SF0">
    <property type="entry name" value="SERINE_THREONINE-PROTEIN PHOSPHATASE 4 REGULATORY SUBUNIT 3"/>
    <property type="match status" value="1"/>
</dbReference>
<dbReference type="GO" id="GO:0006974">
    <property type="term" value="P:DNA damage response"/>
    <property type="evidence" value="ECO:0007669"/>
    <property type="project" value="TreeGrafter"/>
</dbReference>
<name>A0A9P6J2E5_9FUNG</name>
<evidence type="ECO:0000313" key="4">
    <source>
        <dbReference type="EMBL" id="KAF9958604.1"/>
    </source>
</evidence>
<evidence type="ECO:0000259" key="3">
    <source>
        <dbReference type="Pfam" id="PF04802"/>
    </source>
</evidence>
<comment type="subcellular location">
    <subcellularLocation>
        <location evidence="1">Nucleus</location>
    </subcellularLocation>
</comment>
<dbReference type="Pfam" id="PF04802">
    <property type="entry name" value="PP4R3"/>
    <property type="match status" value="2"/>
</dbReference>
<organism evidence="4 5">
    <name type="scientific">Modicella reniformis</name>
    <dbReference type="NCBI Taxonomy" id="1440133"/>
    <lineage>
        <taxon>Eukaryota</taxon>
        <taxon>Fungi</taxon>
        <taxon>Fungi incertae sedis</taxon>
        <taxon>Mucoromycota</taxon>
        <taxon>Mortierellomycotina</taxon>
        <taxon>Mortierellomycetes</taxon>
        <taxon>Mortierellales</taxon>
        <taxon>Mortierellaceae</taxon>
        <taxon>Modicella</taxon>
    </lineage>
</organism>
<dbReference type="Gene3D" id="2.30.29.30">
    <property type="entry name" value="Pleckstrin-homology domain (PH domain)/Phosphotyrosine-binding domain (PTB)"/>
    <property type="match status" value="1"/>
</dbReference>
<protein>
    <submittedName>
        <fullName evidence="4">Platinum sensitivity protein</fullName>
    </submittedName>
</protein>
<dbReference type="InterPro" id="IPR051137">
    <property type="entry name" value="PP4R3-like"/>
</dbReference>
<dbReference type="Proteomes" id="UP000749646">
    <property type="component" value="Unassembled WGS sequence"/>
</dbReference>
<proteinExistence type="predicted"/>
<dbReference type="SUPFAM" id="SSF48371">
    <property type="entry name" value="ARM repeat"/>
    <property type="match status" value="1"/>
</dbReference>
<keyword evidence="2" id="KW-0539">Nucleus</keyword>
<dbReference type="EMBL" id="JAAAHW010006553">
    <property type="protein sequence ID" value="KAF9958604.1"/>
    <property type="molecule type" value="Genomic_DNA"/>
</dbReference>